<dbReference type="Proteomes" id="UP000240760">
    <property type="component" value="Unassembled WGS sequence"/>
</dbReference>
<evidence type="ECO:0000313" key="2">
    <source>
        <dbReference type="Proteomes" id="UP000240760"/>
    </source>
</evidence>
<dbReference type="AlphaFoldDB" id="A0A2T4C0H3"/>
<keyword evidence="2" id="KW-1185">Reference proteome</keyword>
<organism evidence="1 2">
    <name type="scientific">Trichoderma longibrachiatum ATCC 18648</name>
    <dbReference type="NCBI Taxonomy" id="983965"/>
    <lineage>
        <taxon>Eukaryota</taxon>
        <taxon>Fungi</taxon>
        <taxon>Dikarya</taxon>
        <taxon>Ascomycota</taxon>
        <taxon>Pezizomycotina</taxon>
        <taxon>Sordariomycetes</taxon>
        <taxon>Hypocreomycetidae</taxon>
        <taxon>Hypocreales</taxon>
        <taxon>Hypocreaceae</taxon>
        <taxon>Trichoderma</taxon>
    </lineage>
</organism>
<reference evidence="1 2" key="1">
    <citation type="submission" date="2016-07" db="EMBL/GenBank/DDBJ databases">
        <title>Multiple horizontal gene transfer events from other fungi enriched the ability of initially mycotrophic Trichoderma (Ascomycota) to feed on dead plant biomass.</title>
        <authorList>
            <consortium name="DOE Joint Genome Institute"/>
            <person name="Aerts A."/>
            <person name="Atanasova L."/>
            <person name="Chenthamara K."/>
            <person name="Zhang J."/>
            <person name="Grujic M."/>
            <person name="Henrissat B."/>
            <person name="Kuo A."/>
            <person name="Salamov A."/>
            <person name="Lipzen A."/>
            <person name="Labutti K."/>
            <person name="Barry K."/>
            <person name="Miao Y."/>
            <person name="Rahimi M.J."/>
            <person name="Shen Q."/>
            <person name="Grigoriev I.V."/>
            <person name="Kubicek C.P."/>
            <person name="Druzhinina I.S."/>
        </authorList>
    </citation>
    <scope>NUCLEOTIDE SEQUENCE [LARGE SCALE GENOMIC DNA]</scope>
    <source>
        <strain evidence="1 2">ATCC 18648</strain>
    </source>
</reference>
<dbReference type="EMBL" id="KZ679134">
    <property type="protein sequence ID" value="PTB75053.1"/>
    <property type="molecule type" value="Genomic_DNA"/>
</dbReference>
<evidence type="ECO:0000313" key="1">
    <source>
        <dbReference type="EMBL" id="PTB75053.1"/>
    </source>
</evidence>
<gene>
    <name evidence="1" type="ORF">M440DRAFT_335724</name>
</gene>
<name>A0A2T4C0H3_TRILO</name>
<accession>A0A2T4C0H3</accession>
<protein>
    <submittedName>
        <fullName evidence="1">Uncharacterized protein</fullName>
    </submittedName>
</protein>
<proteinExistence type="predicted"/>
<sequence length="52" mass="6109">MDRSRRENAGKLTPKRRGRGVWLQRFAIGPLLIRLQVGGREKVTRMDDALWF</sequence>